<dbReference type="InterPro" id="IPR003228">
    <property type="entry name" value="TFIID_TAF12_dom"/>
</dbReference>
<dbReference type="InterPro" id="IPR009072">
    <property type="entry name" value="Histone-fold"/>
</dbReference>
<reference evidence="4" key="1">
    <citation type="journal article" date="2020" name="Nat. Commun.">
        <title>Genome assembly of wild tea tree DASZ reveals pedigree and selection history of tea varieties.</title>
        <authorList>
            <person name="Zhang W."/>
            <person name="Zhang Y."/>
            <person name="Qiu H."/>
            <person name="Guo Y."/>
            <person name="Wan H."/>
            <person name="Zhang X."/>
            <person name="Scossa F."/>
            <person name="Alseekh S."/>
            <person name="Zhang Q."/>
            <person name="Wang P."/>
            <person name="Xu L."/>
            <person name="Schmidt M.H."/>
            <person name="Jia X."/>
            <person name="Li D."/>
            <person name="Zhu A."/>
            <person name="Guo F."/>
            <person name="Chen W."/>
            <person name="Ni D."/>
            <person name="Usadel B."/>
            <person name="Fernie A.R."/>
            <person name="Wen W."/>
        </authorList>
    </citation>
    <scope>NUCLEOTIDE SEQUENCE [LARGE SCALE GENOMIC DNA]</scope>
    <source>
        <strain evidence="4">cv. G240</strain>
    </source>
</reference>
<sequence length="183" mass="19326">MKIGKESESNEFNEAKVLESTLVNTNFYGIEPTAVLPTCTAASTNFAPAAPSAATIATATATATTTATATATATPATAPPRPTATGFESTAVSQDGSACWPNVDPRRMLDPEVEDLLLEIADDFIDSSKVNNLVILLHRRAAVSPWPPTGPQHIPPLLSPWSHLSDALVYTIEVPKGYLVEPL</sequence>
<dbReference type="EMBL" id="JACBKZ010000014">
    <property type="protein sequence ID" value="KAF5931903.1"/>
    <property type="molecule type" value="Genomic_DNA"/>
</dbReference>
<organism evidence="3 4">
    <name type="scientific">Camellia sinensis</name>
    <name type="common">Tea plant</name>
    <name type="synonym">Thea sinensis</name>
    <dbReference type="NCBI Taxonomy" id="4442"/>
    <lineage>
        <taxon>Eukaryota</taxon>
        <taxon>Viridiplantae</taxon>
        <taxon>Streptophyta</taxon>
        <taxon>Embryophyta</taxon>
        <taxon>Tracheophyta</taxon>
        <taxon>Spermatophyta</taxon>
        <taxon>Magnoliopsida</taxon>
        <taxon>eudicotyledons</taxon>
        <taxon>Gunneridae</taxon>
        <taxon>Pentapetalae</taxon>
        <taxon>asterids</taxon>
        <taxon>Ericales</taxon>
        <taxon>Theaceae</taxon>
        <taxon>Camellia</taxon>
    </lineage>
</organism>
<evidence type="ECO:0000259" key="2">
    <source>
        <dbReference type="Pfam" id="PF03847"/>
    </source>
</evidence>
<proteinExistence type="predicted"/>
<reference evidence="3 4" key="2">
    <citation type="submission" date="2020-07" db="EMBL/GenBank/DDBJ databases">
        <title>Genome assembly of wild tea tree DASZ reveals pedigree and selection history of tea varieties.</title>
        <authorList>
            <person name="Zhang W."/>
        </authorList>
    </citation>
    <scope>NUCLEOTIDE SEQUENCE [LARGE SCALE GENOMIC DNA]</scope>
    <source>
        <strain evidence="4">cv. G240</strain>
        <tissue evidence="3">Leaf</tissue>
    </source>
</reference>
<evidence type="ECO:0000313" key="4">
    <source>
        <dbReference type="Proteomes" id="UP000593564"/>
    </source>
</evidence>
<accession>A0A7J7FU33</accession>
<evidence type="ECO:0000256" key="1">
    <source>
        <dbReference type="SAM" id="MobiDB-lite"/>
    </source>
</evidence>
<dbReference type="AlphaFoldDB" id="A0A7J7FU33"/>
<keyword evidence="4" id="KW-1185">Reference proteome</keyword>
<evidence type="ECO:0000313" key="3">
    <source>
        <dbReference type="EMBL" id="KAF5931903.1"/>
    </source>
</evidence>
<dbReference type="GO" id="GO:0006352">
    <property type="term" value="P:DNA-templated transcription initiation"/>
    <property type="evidence" value="ECO:0007669"/>
    <property type="project" value="InterPro"/>
</dbReference>
<dbReference type="Gene3D" id="1.10.20.10">
    <property type="entry name" value="Histone, subunit A"/>
    <property type="match status" value="1"/>
</dbReference>
<feature type="domain" description="Transcription initiation factor TFIID subunit 12" evidence="2">
    <location>
        <begin position="102"/>
        <end position="139"/>
    </location>
</feature>
<dbReference type="Pfam" id="PF03847">
    <property type="entry name" value="TFIID_20kDa"/>
    <property type="match status" value="1"/>
</dbReference>
<gene>
    <name evidence="3" type="ORF">HYC85_028074</name>
</gene>
<feature type="compositionally biased region" description="Polar residues" evidence="1">
    <location>
        <begin position="86"/>
        <end position="96"/>
    </location>
</feature>
<dbReference type="GO" id="GO:0005669">
    <property type="term" value="C:transcription factor TFIID complex"/>
    <property type="evidence" value="ECO:0007669"/>
    <property type="project" value="InterPro"/>
</dbReference>
<comment type="caution">
    <text evidence="3">The sequence shown here is derived from an EMBL/GenBank/DDBJ whole genome shotgun (WGS) entry which is preliminary data.</text>
</comment>
<name>A0A7J7FU33_CAMSI</name>
<protein>
    <recommendedName>
        <fullName evidence="2">Transcription initiation factor TFIID subunit 12 domain-containing protein</fullName>
    </recommendedName>
</protein>
<dbReference type="GO" id="GO:0046982">
    <property type="term" value="F:protein heterodimerization activity"/>
    <property type="evidence" value="ECO:0007669"/>
    <property type="project" value="InterPro"/>
</dbReference>
<feature type="region of interest" description="Disordered" evidence="1">
    <location>
        <begin position="69"/>
        <end position="98"/>
    </location>
</feature>
<dbReference type="Proteomes" id="UP000593564">
    <property type="component" value="Unassembled WGS sequence"/>
</dbReference>